<dbReference type="PANTHER" id="PTHR33840">
    <property type="match status" value="1"/>
</dbReference>
<proteinExistence type="predicted"/>
<accession>A0A848QN80</accession>
<feature type="domain" description="T6SS Phospholipase effector Tle1-like catalytic" evidence="1">
    <location>
        <begin position="7"/>
        <end position="303"/>
    </location>
</feature>
<dbReference type="EMBL" id="JABCRE010000003">
    <property type="protein sequence ID" value="NMW32200.1"/>
    <property type="molecule type" value="Genomic_DNA"/>
</dbReference>
<comment type="caution">
    <text evidence="2">The sequence shown here is derived from an EMBL/GenBank/DDBJ whole genome shotgun (WGS) entry which is preliminary data.</text>
</comment>
<dbReference type="InterPro" id="IPR029058">
    <property type="entry name" value="AB_hydrolase_fold"/>
</dbReference>
<dbReference type="PANTHER" id="PTHR33840:SF1">
    <property type="entry name" value="TLE1 PHOSPHOLIPASE DOMAIN-CONTAINING PROTEIN"/>
    <property type="match status" value="1"/>
</dbReference>
<name>A0A848QN80_9SPHN</name>
<evidence type="ECO:0000313" key="3">
    <source>
        <dbReference type="Proteomes" id="UP000561181"/>
    </source>
</evidence>
<protein>
    <submittedName>
        <fullName evidence="2">Peptigoglycan-binding protein LysM</fullName>
    </submittedName>
</protein>
<dbReference type="SUPFAM" id="SSF53474">
    <property type="entry name" value="alpha/beta-Hydrolases"/>
    <property type="match status" value="1"/>
</dbReference>
<dbReference type="RefSeq" id="WP_170012621.1">
    <property type="nucleotide sequence ID" value="NZ_JABCRE010000003.1"/>
</dbReference>
<evidence type="ECO:0000259" key="1">
    <source>
        <dbReference type="Pfam" id="PF09994"/>
    </source>
</evidence>
<organism evidence="2 3">
    <name type="scientific">Pontixanthobacter rizhaonensis</name>
    <dbReference type="NCBI Taxonomy" id="2730337"/>
    <lineage>
        <taxon>Bacteria</taxon>
        <taxon>Pseudomonadati</taxon>
        <taxon>Pseudomonadota</taxon>
        <taxon>Alphaproteobacteria</taxon>
        <taxon>Sphingomonadales</taxon>
        <taxon>Erythrobacteraceae</taxon>
        <taxon>Pontixanthobacter</taxon>
    </lineage>
</organism>
<sequence length="501" mass="56097">MKQKPNKRLIFCFDGTFNKLAVDEPTNVARMAQMVRPVARDGVPQVVYYDEGIGTGVGGLRKLAQGAFGWGMLPILRDAYRFLIFNYEPGDHIYAFGFSRGAFTARSFLGFIRHAGILDVVSASRIDKALEIYRKAPAGKTGLESGEALRFRAKYCANICVSEVDREFRSRIRKDVDWAGVPLLDIRYLGVWDTVGALGWPETLPLSGWFNRKYRFHDAILTSKIGAARHAVALDEELQFFPVTLFGREKTRQLNSLFEQKKGEAVPDWQRPYMEKWFPGIHGSVGGGGARKGLPDAALFWVLTGARRAGLDVRTDLGARTFDIEPNGLGYLLNTPPKTGILASIVQTVVADVKLPFLDPRSGPETIDDLSLAACQRMVATRDGLMDEDRKVPVEPGLVPWLVRMYRKWRAARDGGQASGSRAYIPRALKHRPDFIDQWQYADRVETKSGYVIEKGKTLLDVAELTLGDRSRYMEIFDANRDQLDDPHYYPAGIVVRSAAD</sequence>
<reference evidence="2 3" key="1">
    <citation type="submission" date="2020-04" db="EMBL/GenBank/DDBJ databases">
        <authorList>
            <person name="Liu A."/>
        </authorList>
    </citation>
    <scope>NUCLEOTIDE SEQUENCE [LARGE SCALE GENOMIC DNA]</scope>
    <source>
        <strain evidence="2 3">RZ02</strain>
    </source>
</reference>
<dbReference type="InterPro" id="IPR018712">
    <property type="entry name" value="Tle1-like_cat"/>
</dbReference>
<dbReference type="Pfam" id="PF09994">
    <property type="entry name" value="T6SS_Tle1-like_cat"/>
    <property type="match status" value="1"/>
</dbReference>
<dbReference type="AlphaFoldDB" id="A0A848QN80"/>
<keyword evidence="3" id="KW-1185">Reference proteome</keyword>
<evidence type="ECO:0000313" key="2">
    <source>
        <dbReference type="EMBL" id="NMW32200.1"/>
    </source>
</evidence>
<gene>
    <name evidence="2" type="ORF">HKD42_09015</name>
</gene>
<dbReference type="Proteomes" id="UP000561181">
    <property type="component" value="Unassembled WGS sequence"/>
</dbReference>